<dbReference type="RefSeq" id="WP_231334696.1">
    <property type="nucleotide sequence ID" value="NZ_CP059572.1"/>
</dbReference>
<dbReference type="Gene3D" id="3.40.50.20">
    <property type="match status" value="1"/>
</dbReference>
<proteinExistence type="predicted"/>
<dbReference type="PROSITE" id="PS00101">
    <property type="entry name" value="HEXAPEP_TRANSFERASES"/>
    <property type="match status" value="1"/>
</dbReference>
<dbReference type="InterPro" id="IPR011004">
    <property type="entry name" value="Trimer_LpxA-like_sf"/>
</dbReference>
<reference evidence="4" key="1">
    <citation type="submission" date="2020-07" db="EMBL/GenBank/DDBJ databases">
        <authorList>
            <person name="Tarantini F.S."/>
            <person name="Hong K.W."/>
            <person name="Chan K.G."/>
        </authorList>
    </citation>
    <scope>NUCLEOTIDE SEQUENCE</scope>
    <source>
        <strain evidence="4">32-07</strain>
    </source>
</reference>
<dbReference type="EMBL" id="CP059572">
    <property type="protein sequence ID" value="QXJ21542.1"/>
    <property type="molecule type" value="Genomic_DNA"/>
</dbReference>
<dbReference type="PANTHER" id="PTHR43300:SF7">
    <property type="entry name" value="UDP-N-ACETYLBACILLOSAMINE N-ACETYLTRANSFERASE"/>
    <property type="match status" value="1"/>
</dbReference>
<accession>A0ABX8QS24</accession>
<evidence type="ECO:0000313" key="5">
    <source>
        <dbReference type="Proteomes" id="UP001049518"/>
    </source>
</evidence>
<dbReference type="Proteomes" id="UP001049518">
    <property type="component" value="Chromosome"/>
</dbReference>
<evidence type="ECO:0000313" key="4">
    <source>
        <dbReference type="EMBL" id="QXJ21542.1"/>
    </source>
</evidence>
<evidence type="ECO:0000256" key="1">
    <source>
        <dbReference type="ARBA" id="ARBA00022679"/>
    </source>
</evidence>
<dbReference type="InterPro" id="IPR041561">
    <property type="entry name" value="PglD_N"/>
</dbReference>
<evidence type="ECO:0000259" key="3">
    <source>
        <dbReference type="Pfam" id="PF17836"/>
    </source>
</evidence>
<keyword evidence="2" id="KW-0677">Repeat</keyword>
<keyword evidence="1" id="KW-0808">Transferase</keyword>
<sequence>MPDIHDLVIYGAGGFGRETAQAATALPGRRVLGFGDDDRGRLGELVDGLPIIGGTTEVAGMEAGVVVSTGSPADYDSRRRIVARLGLPPRRYATLVHPAAWIAPSSRIGHGTVVLAQAVLTASVHVGAHVAIMPHVTLTHDDVIDDYVTIAAGARLSGGVHVRAGAYIGTGAILRQGVTIGPGALVGMGAVVLRDVPAGEVWVGSPARYLRPAPHRKEVR</sequence>
<dbReference type="CDD" id="cd03360">
    <property type="entry name" value="LbH_AT_putative"/>
    <property type="match status" value="1"/>
</dbReference>
<dbReference type="PANTHER" id="PTHR43300">
    <property type="entry name" value="ACETYLTRANSFERASE"/>
    <property type="match status" value="1"/>
</dbReference>
<protein>
    <submittedName>
        <fullName evidence="4">Acetyltransferase</fullName>
    </submittedName>
</protein>
<evidence type="ECO:0000256" key="2">
    <source>
        <dbReference type="ARBA" id="ARBA00022737"/>
    </source>
</evidence>
<name>A0ABX8QS24_9ACTN</name>
<feature type="domain" description="PglD N-terminal" evidence="3">
    <location>
        <begin position="6"/>
        <end position="83"/>
    </location>
</feature>
<dbReference type="InterPro" id="IPR018357">
    <property type="entry name" value="Hexapep_transf_CS"/>
</dbReference>
<dbReference type="InterPro" id="IPR020019">
    <property type="entry name" value="AcTrfase_PglD-like"/>
</dbReference>
<dbReference type="Pfam" id="PF17836">
    <property type="entry name" value="PglD_N"/>
    <property type="match status" value="1"/>
</dbReference>
<organism evidence="4 5">
    <name type="scientific">Actinomadura graeca</name>
    <dbReference type="NCBI Taxonomy" id="2750812"/>
    <lineage>
        <taxon>Bacteria</taxon>
        <taxon>Bacillati</taxon>
        <taxon>Actinomycetota</taxon>
        <taxon>Actinomycetes</taxon>
        <taxon>Streptosporangiales</taxon>
        <taxon>Thermomonosporaceae</taxon>
        <taxon>Actinomadura</taxon>
    </lineage>
</organism>
<dbReference type="SUPFAM" id="SSF51161">
    <property type="entry name" value="Trimeric LpxA-like enzymes"/>
    <property type="match status" value="1"/>
</dbReference>
<dbReference type="Gene3D" id="2.160.10.10">
    <property type="entry name" value="Hexapeptide repeat proteins"/>
    <property type="match status" value="1"/>
</dbReference>
<keyword evidence="5" id="KW-1185">Reference proteome</keyword>
<gene>
    <name evidence="4" type="ORF">AGRA3207_002403</name>
</gene>
<dbReference type="InterPro" id="IPR050179">
    <property type="entry name" value="Trans_hexapeptide_repeat"/>
</dbReference>
<dbReference type="NCBIfam" id="TIGR03570">
    <property type="entry name" value="NeuD_NnaD"/>
    <property type="match status" value="1"/>
</dbReference>